<dbReference type="RefSeq" id="WP_200576354.1">
    <property type="nucleotide sequence ID" value="NZ_CAJNBH010000054.1"/>
</dbReference>
<dbReference type="Pfam" id="PF06089">
    <property type="entry name" value="Asparaginase_II"/>
    <property type="match status" value="1"/>
</dbReference>
<dbReference type="PANTHER" id="PTHR42110">
    <property type="entry name" value="L-ASPARAGINASE, PUTATIVE (AFU_ORTHOLOGUE AFUA_3G11890)-RELATED"/>
    <property type="match status" value="1"/>
</dbReference>
<name>A0ABN7NFI1_9BURK</name>
<comment type="caution">
    <text evidence="1">The sequence shown here is derived from an EMBL/GenBank/DDBJ whole genome shotgun (WGS) entry which is preliminary data.</text>
</comment>
<evidence type="ECO:0008006" key="3">
    <source>
        <dbReference type="Google" id="ProtNLM"/>
    </source>
</evidence>
<dbReference type="PANTHER" id="PTHR42110:SF1">
    <property type="entry name" value="L-ASPARAGINASE, PUTATIVE (AFU_ORTHOLOGUE AFUA_3G11890)-RELATED"/>
    <property type="match status" value="1"/>
</dbReference>
<dbReference type="Proteomes" id="UP000673821">
    <property type="component" value="Unassembled WGS sequence"/>
</dbReference>
<evidence type="ECO:0000313" key="1">
    <source>
        <dbReference type="EMBL" id="CAE6861593.1"/>
    </source>
</evidence>
<proteinExistence type="predicted"/>
<accession>A0ABN7NFI1</accession>
<protein>
    <recommendedName>
        <fullName evidence="3">Asparaginase</fullName>
    </recommendedName>
</protein>
<dbReference type="InterPro" id="IPR010349">
    <property type="entry name" value="Asparaginase_II"/>
</dbReference>
<organism evidence="1 2">
    <name type="scientific">Paraburkholderia nemoris</name>
    <dbReference type="NCBI Taxonomy" id="2793076"/>
    <lineage>
        <taxon>Bacteria</taxon>
        <taxon>Pseudomonadati</taxon>
        <taxon>Pseudomonadota</taxon>
        <taxon>Betaproteobacteria</taxon>
        <taxon>Burkholderiales</taxon>
        <taxon>Burkholderiaceae</taxon>
        <taxon>Paraburkholderia</taxon>
    </lineage>
</organism>
<keyword evidence="2" id="KW-1185">Reference proteome</keyword>
<evidence type="ECO:0000313" key="2">
    <source>
        <dbReference type="Proteomes" id="UP000673821"/>
    </source>
</evidence>
<gene>
    <name evidence="1" type="ORF">R69776_08037</name>
</gene>
<reference evidence="1 2" key="1">
    <citation type="submission" date="2021-02" db="EMBL/GenBank/DDBJ databases">
        <authorList>
            <person name="Vanwijnsberghe S."/>
        </authorList>
    </citation>
    <scope>NUCLEOTIDE SEQUENCE [LARGE SCALE GENOMIC DNA]</scope>
    <source>
        <strain evidence="1 2">R-69776</strain>
    </source>
</reference>
<dbReference type="EMBL" id="CAJNBH010000054">
    <property type="protein sequence ID" value="CAE6861593.1"/>
    <property type="molecule type" value="Genomic_DNA"/>
</dbReference>
<sequence>MTLRETGPIAATVYRGEAIENTHIAHVAVVQADGRLLYSFGDPSRITLARSAAKPAQALAVVETGALERFGFDETDLALMCASHSSEPRHIERTRQMLAKAQVSEADLRCGGHPPLSDAVYVDWLKRDFKPDAVCSNCSGKHAGMLAGARSIGAAIRGYELPEHPLQVRVKHTVAEVCDLPDDAVQWSIDGCNLPTPAFPLDRLARLFAKLAAAEDEVSASSAASSAASSSSTSSISPRTFALARIYRAMAAHPEWVAGEGRFCTALMRAFDGALIGKVGADGSYAIGVRASRQTEQLGANGALGIAVKVEDGNIGVLYATVAELLARLDIGSPEQRAQLDAFHKPRMINTMGIEIGHLAFSLALGAHSHREA</sequence>